<name>A0ACC3B5D8_9EURO</name>
<evidence type="ECO:0000313" key="2">
    <source>
        <dbReference type="Proteomes" id="UP001177260"/>
    </source>
</evidence>
<accession>A0ACC3B5D8</accession>
<reference evidence="1 2" key="1">
    <citation type="journal article" date="2023" name="ACS Omega">
        <title>Identification of the Neoaspergillic Acid Biosynthesis Gene Cluster by Establishing an In Vitro CRISPR-Ribonucleoprotein Genetic System in Aspergillus melleus.</title>
        <authorList>
            <person name="Yuan B."/>
            <person name="Grau M.F."/>
            <person name="Murata R.M."/>
            <person name="Torok T."/>
            <person name="Venkateswaran K."/>
            <person name="Stajich J.E."/>
            <person name="Wang C.C.C."/>
        </authorList>
    </citation>
    <scope>NUCLEOTIDE SEQUENCE [LARGE SCALE GENOMIC DNA]</scope>
    <source>
        <strain evidence="1 2">IMV 1140</strain>
    </source>
</reference>
<gene>
    <name evidence="1" type="ORF">N8T08_004341</name>
</gene>
<protein>
    <submittedName>
        <fullName evidence="1">Uncharacterized protein</fullName>
    </submittedName>
</protein>
<dbReference type="EMBL" id="JAOPJF010000024">
    <property type="protein sequence ID" value="KAK1145466.1"/>
    <property type="molecule type" value="Genomic_DNA"/>
</dbReference>
<sequence>MPAAYQIFRKGVTAASRLTMATKIADFIKEHDLDGVDIDWEYPGAPDIPGIEPGSPDEGRNYLVFLVVLKNLLPGKSISIAAPSSYWYLKQFPIKEIAKIVDYIVYMAYTKQSLAMVTKVFIELASPGEDPKTDQTRNGNWTDFDCTHPLVVNFADYTPSEQWKGLNAEAVWRDMVRIWKETDIDHKYPKGL</sequence>
<comment type="caution">
    <text evidence="1">The sequence shown here is derived from an EMBL/GenBank/DDBJ whole genome shotgun (WGS) entry which is preliminary data.</text>
</comment>
<dbReference type="Proteomes" id="UP001177260">
    <property type="component" value="Unassembled WGS sequence"/>
</dbReference>
<keyword evidence="2" id="KW-1185">Reference proteome</keyword>
<organism evidence="1 2">
    <name type="scientific">Aspergillus melleus</name>
    <dbReference type="NCBI Taxonomy" id="138277"/>
    <lineage>
        <taxon>Eukaryota</taxon>
        <taxon>Fungi</taxon>
        <taxon>Dikarya</taxon>
        <taxon>Ascomycota</taxon>
        <taxon>Pezizomycotina</taxon>
        <taxon>Eurotiomycetes</taxon>
        <taxon>Eurotiomycetidae</taxon>
        <taxon>Eurotiales</taxon>
        <taxon>Aspergillaceae</taxon>
        <taxon>Aspergillus</taxon>
        <taxon>Aspergillus subgen. Circumdati</taxon>
    </lineage>
</organism>
<evidence type="ECO:0000313" key="1">
    <source>
        <dbReference type="EMBL" id="KAK1145466.1"/>
    </source>
</evidence>
<proteinExistence type="predicted"/>